<dbReference type="Proteomes" id="UP000736583">
    <property type="component" value="Unassembled WGS sequence"/>
</dbReference>
<dbReference type="GO" id="GO:0032259">
    <property type="term" value="P:methylation"/>
    <property type="evidence" value="ECO:0007669"/>
    <property type="project" value="UniProtKB-KW"/>
</dbReference>
<keyword evidence="1 4" id="KW-0489">Methyltransferase</keyword>
<dbReference type="SMART" id="SM00981">
    <property type="entry name" value="THUMP"/>
    <property type="match status" value="1"/>
</dbReference>
<evidence type="ECO:0000256" key="1">
    <source>
        <dbReference type="ARBA" id="ARBA00022603"/>
    </source>
</evidence>
<dbReference type="InterPro" id="IPR002052">
    <property type="entry name" value="DNA_methylase_N6_adenine_CS"/>
</dbReference>
<dbReference type="Pfam" id="PF02926">
    <property type="entry name" value="THUMP"/>
    <property type="match status" value="1"/>
</dbReference>
<dbReference type="Pfam" id="PF22020">
    <property type="entry name" value="RlmL_1st"/>
    <property type="match status" value="1"/>
</dbReference>
<dbReference type="EMBL" id="JAHLQL010000003">
    <property type="protein sequence ID" value="MBU5592238.1"/>
    <property type="molecule type" value="Genomic_DNA"/>
</dbReference>
<gene>
    <name evidence="4" type="ORF">KQI89_10735</name>
</gene>
<comment type="caution">
    <text evidence="4">The sequence shown here is derived from an EMBL/GenBank/DDBJ whole genome shotgun (WGS) entry which is preliminary data.</text>
</comment>
<dbReference type="InterPro" id="IPR004114">
    <property type="entry name" value="THUMP_dom"/>
</dbReference>
<name>A0ABS6F3P3_9CLOT</name>
<evidence type="ECO:0000256" key="2">
    <source>
        <dbReference type="ARBA" id="ARBA00022679"/>
    </source>
</evidence>
<proteinExistence type="predicted"/>
<evidence type="ECO:0000313" key="5">
    <source>
        <dbReference type="Proteomes" id="UP000736583"/>
    </source>
</evidence>
<dbReference type="CDD" id="cd11715">
    <property type="entry name" value="THUMP_AdoMetMT"/>
    <property type="match status" value="1"/>
</dbReference>
<evidence type="ECO:0000259" key="3">
    <source>
        <dbReference type="SMART" id="SM00981"/>
    </source>
</evidence>
<keyword evidence="2" id="KW-0808">Transferase</keyword>
<accession>A0ABS6F3P3</accession>
<organism evidence="4 5">
    <name type="scientific">Clostridium simiarum</name>
    <dbReference type="NCBI Taxonomy" id="2841506"/>
    <lineage>
        <taxon>Bacteria</taxon>
        <taxon>Bacillati</taxon>
        <taxon>Bacillota</taxon>
        <taxon>Clostridia</taxon>
        <taxon>Eubacteriales</taxon>
        <taxon>Clostridiaceae</taxon>
        <taxon>Clostridium</taxon>
    </lineage>
</organism>
<dbReference type="RefSeq" id="WP_032123450.1">
    <property type="nucleotide sequence ID" value="NZ_JAHLQL010000003.1"/>
</dbReference>
<keyword evidence="5" id="KW-1185">Reference proteome</keyword>
<dbReference type="InterPro" id="IPR000241">
    <property type="entry name" value="RlmKL-like_Mtase"/>
</dbReference>
<dbReference type="PANTHER" id="PTHR47313">
    <property type="entry name" value="RIBOSOMAL RNA LARGE SUBUNIT METHYLTRANSFERASE K/L"/>
    <property type="match status" value="1"/>
</dbReference>
<dbReference type="PROSITE" id="PS01261">
    <property type="entry name" value="UPF0020"/>
    <property type="match status" value="1"/>
</dbReference>
<sequence length="385" mass="43912">MNYTLIATSTFGLEKVVANELKDLGYEDLTIENGRVTFEGDEMDIVTCNMWLRTADRVLIKMAEFKAESFEELFQGTLAVQWGDIIPITGFMHVVGKSVKSKLYSVPDCQSIVKKAVIEAMKRKYRRDLFSEDGAEYKIEVAILKDIVTLTLDTSGSGLHKRGYRELAGEAPMKETLAAAMVLLSKWEPSRILADPLCGSGTIAIEAAMIGRNIAPGLNRSFVSEQWDIIPQDLWEDIRKFARNSINNKDFKILASDINGRLIKTAKENAEKAGVAENIFFQKMDVREFSSKKKYGFIITNPPYGERIGEGKEVEVLYKDMGEVFRNLNEWSYFVITSHPEFEKLFGEKSHKNRKLYNGRIQCYYYQYFGPTPPKDKKPEFFKIV</sequence>
<dbReference type="Gene3D" id="3.30.2130.30">
    <property type="match status" value="1"/>
</dbReference>
<dbReference type="PANTHER" id="PTHR47313:SF1">
    <property type="entry name" value="RIBOSOMAL RNA LARGE SUBUNIT METHYLTRANSFERASE K_L"/>
    <property type="match status" value="1"/>
</dbReference>
<reference evidence="4 5" key="1">
    <citation type="submission" date="2021-06" db="EMBL/GenBank/DDBJ databases">
        <authorList>
            <person name="Sun Q."/>
            <person name="Li D."/>
        </authorList>
    </citation>
    <scope>NUCLEOTIDE SEQUENCE [LARGE SCALE GENOMIC DNA]</scope>
    <source>
        <strain evidence="4 5">MSJ-4</strain>
    </source>
</reference>
<dbReference type="SUPFAM" id="SSF53335">
    <property type="entry name" value="S-adenosyl-L-methionine-dependent methyltransferases"/>
    <property type="match status" value="1"/>
</dbReference>
<dbReference type="InterPro" id="IPR054170">
    <property type="entry name" value="RlmL_1st"/>
</dbReference>
<dbReference type="Gene3D" id="3.40.50.150">
    <property type="entry name" value="Vaccinia Virus protein VP39"/>
    <property type="match status" value="1"/>
</dbReference>
<dbReference type="InterPro" id="IPR029063">
    <property type="entry name" value="SAM-dependent_MTases_sf"/>
</dbReference>
<feature type="domain" description="THUMP" evidence="3">
    <location>
        <begin position="57"/>
        <end position="154"/>
    </location>
</feature>
<protein>
    <submittedName>
        <fullName evidence="4">Class I SAM-dependent RNA methyltransferase</fullName>
    </submittedName>
</protein>
<dbReference type="Pfam" id="PF01170">
    <property type="entry name" value="UPF0020"/>
    <property type="match status" value="1"/>
</dbReference>
<evidence type="ECO:0000313" key="4">
    <source>
        <dbReference type="EMBL" id="MBU5592238.1"/>
    </source>
</evidence>
<dbReference type="GO" id="GO:0008168">
    <property type="term" value="F:methyltransferase activity"/>
    <property type="evidence" value="ECO:0007669"/>
    <property type="project" value="UniProtKB-KW"/>
</dbReference>
<dbReference type="InterPro" id="IPR053943">
    <property type="entry name" value="RlmKL-like_Mtase_CS"/>
</dbReference>
<dbReference type="PROSITE" id="PS00092">
    <property type="entry name" value="N6_MTASE"/>
    <property type="match status" value="1"/>
</dbReference>